<feature type="domain" description="Lipoyl-binding" evidence="4">
    <location>
        <begin position="29"/>
        <end position="110"/>
    </location>
</feature>
<dbReference type="GO" id="GO:0005960">
    <property type="term" value="C:glycine cleavage complex"/>
    <property type="evidence" value="ECO:0007669"/>
    <property type="project" value="InterPro"/>
</dbReference>
<evidence type="ECO:0000259" key="4">
    <source>
        <dbReference type="PROSITE" id="PS50968"/>
    </source>
</evidence>
<sequence length="138" mass="15883">MTEVYGFKFPEDLLYDAEKHVWAKVEGNVITLGITDLGQYMIGRIFSVEAKSVGDKVNSRTPVFTLESAKWVGKFRFPMEGEIIDINKDLTEHPEKINEDPYGAWIVKVKVENVPNNFKPLSEVKNYFEKEGQRIAKR</sequence>
<comment type="function">
    <text evidence="3">The glycine cleavage system catalyzes the degradation of glycine. The H protein shuttles the methylamine group of glycine from the P protein to the T protein.</text>
</comment>
<dbReference type="InterPro" id="IPR033753">
    <property type="entry name" value="GCV_H/Fam206"/>
</dbReference>
<evidence type="ECO:0000256" key="3">
    <source>
        <dbReference type="HAMAP-Rule" id="MF_00272"/>
    </source>
</evidence>
<keyword evidence="6" id="KW-1185">Reference proteome</keyword>
<gene>
    <name evidence="3" type="primary">gcvH</name>
    <name evidence="5" type="ORF">B6F84_12615</name>
</gene>
<dbReference type="GeneID" id="41591781"/>
<dbReference type="PROSITE" id="PS50968">
    <property type="entry name" value="BIOTINYL_LIPOYL"/>
    <property type="match status" value="1"/>
</dbReference>
<dbReference type="InterPro" id="IPR002930">
    <property type="entry name" value="GCV_H"/>
</dbReference>
<dbReference type="Pfam" id="PF01597">
    <property type="entry name" value="GCV_H"/>
    <property type="match status" value="1"/>
</dbReference>
<dbReference type="PANTHER" id="PTHR11715">
    <property type="entry name" value="GLYCINE CLEAVAGE SYSTEM H PROTEIN"/>
    <property type="match status" value="1"/>
</dbReference>
<evidence type="ECO:0000256" key="1">
    <source>
        <dbReference type="ARBA" id="ARBA00009249"/>
    </source>
</evidence>
<dbReference type="RefSeq" id="WP_148692570.1">
    <property type="nucleotide sequence ID" value="NZ_CP020477.1"/>
</dbReference>
<accession>A0A1W6K2V2</accession>
<evidence type="ECO:0000313" key="5">
    <source>
        <dbReference type="EMBL" id="ARM76774.1"/>
    </source>
</evidence>
<reference evidence="5 6" key="1">
    <citation type="submission" date="2017-03" db="EMBL/GenBank/DDBJ databases">
        <title>Sulfur activation and transportation mechanism of thermophilic Archaea Acidianus manzaensis YN-25.</title>
        <authorList>
            <person name="Ma Y."/>
            <person name="Yang Y."/>
            <person name="Xia J."/>
        </authorList>
    </citation>
    <scope>NUCLEOTIDE SEQUENCE [LARGE SCALE GENOMIC DNA]</scope>
    <source>
        <strain evidence="5 6">YN-25</strain>
    </source>
</reference>
<name>A0A1W6K2V2_9CREN</name>
<dbReference type="HAMAP" id="MF_00272">
    <property type="entry name" value="GcvH"/>
    <property type="match status" value="1"/>
</dbReference>
<proteinExistence type="inferred from homology"/>
<keyword evidence="2 3" id="KW-0450">Lipoyl</keyword>
<comment type="similarity">
    <text evidence="1 3">Belongs to the GcvH family.</text>
</comment>
<dbReference type="SUPFAM" id="SSF51230">
    <property type="entry name" value="Single hybrid motif"/>
    <property type="match status" value="1"/>
</dbReference>
<dbReference type="STRING" id="282676.B6F84_12615"/>
<dbReference type="InterPro" id="IPR003016">
    <property type="entry name" value="2-oxoA_DH_lipoyl-BS"/>
</dbReference>
<comment type="cofactor">
    <cofactor evidence="3">
        <name>(R)-lipoate</name>
        <dbReference type="ChEBI" id="CHEBI:83088"/>
    </cofactor>
    <text evidence="3">Binds 1 lipoyl cofactor covalently.</text>
</comment>
<dbReference type="GO" id="GO:0009249">
    <property type="term" value="P:protein lipoylation"/>
    <property type="evidence" value="ECO:0007669"/>
    <property type="project" value="TreeGrafter"/>
</dbReference>
<dbReference type="InterPro" id="IPR011053">
    <property type="entry name" value="Single_hybrid_motif"/>
</dbReference>
<dbReference type="GO" id="GO:0005737">
    <property type="term" value="C:cytoplasm"/>
    <property type="evidence" value="ECO:0007669"/>
    <property type="project" value="TreeGrafter"/>
</dbReference>
<organism evidence="5 6">
    <name type="scientific">Acidianus manzaensis</name>
    <dbReference type="NCBI Taxonomy" id="282676"/>
    <lineage>
        <taxon>Archaea</taxon>
        <taxon>Thermoproteota</taxon>
        <taxon>Thermoprotei</taxon>
        <taxon>Sulfolobales</taxon>
        <taxon>Sulfolobaceae</taxon>
        <taxon>Acidianus</taxon>
    </lineage>
</organism>
<protein>
    <recommendedName>
        <fullName evidence="3">Probable glycine cleavage system H protein</fullName>
    </recommendedName>
</protein>
<dbReference type="EMBL" id="CP020477">
    <property type="protein sequence ID" value="ARM76774.1"/>
    <property type="molecule type" value="Genomic_DNA"/>
</dbReference>
<dbReference type="Proteomes" id="UP000193404">
    <property type="component" value="Chromosome"/>
</dbReference>
<dbReference type="PANTHER" id="PTHR11715:SF3">
    <property type="entry name" value="GLYCINE CLEAVAGE SYSTEM H PROTEIN-RELATED"/>
    <property type="match status" value="1"/>
</dbReference>
<dbReference type="PROSITE" id="PS00189">
    <property type="entry name" value="LIPOYL"/>
    <property type="match status" value="1"/>
</dbReference>
<dbReference type="GO" id="GO:0019464">
    <property type="term" value="P:glycine decarboxylation via glycine cleavage system"/>
    <property type="evidence" value="ECO:0007669"/>
    <property type="project" value="UniProtKB-UniRule"/>
</dbReference>
<dbReference type="Gene3D" id="2.40.50.100">
    <property type="match status" value="1"/>
</dbReference>
<dbReference type="KEGG" id="aman:B6F84_12615"/>
<evidence type="ECO:0000256" key="2">
    <source>
        <dbReference type="ARBA" id="ARBA00022823"/>
    </source>
</evidence>
<evidence type="ECO:0000313" key="6">
    <source>
        <dbReference type="Proteomes" id="UP000193404"/>
    </source>
</evidence>
<dbReference type="InterPro" id="IPR000089">
    <property type="entry name" value="Biotin_lipoyl"/>
</dbReference>
<dbReference type="OrthoDB" id="9810at2157"/>
<feature type="modified residue" description="N6-lipoyllysine" evidence="3">
    <location>
        <position position="70"/>
    </location>
</feature>
<comment type="subunit">
    <text evidence="3">The glycine cleavage system is composed of four proteins: P, T, L and H.</text>
</comment>
<dbReference type="CDD" id="cd06848">
    <property type="entry name" value="GCS_H"/>
    <property type="match status" value="1"/>
</dbReference>
<dbReference type="AlphaFoldDB" id="A0A1W6K2V2"/>